<dbReference type="EnsemblPlants" id="OBART08G04910.1">
    <property type="protein sequence ID" value="OBART08G04910.1"/>
    <property type="gene ID" value="OBART08G04910"/>
</dbReference>
<dbReference type="PaxDb" id="65489-OBART08G04910.1"/>
<organism evidence="2">
    <name type="scientific">Oryza barthii</name>
    <dbReference type="NCBI Taxonomy" id="65489"/>
    <lineage>
        <taxon>Eukaryota</taxon>
        <taxon>Viridiplantae</taxon>
        <taxon>Streptophyta</taxon>
        <taxon>Embryophyta</taxon>
        <taxon>Tracheophyta</taxon>
        <taxon>Spermatophyta</taxon>
        <taxon>Magnoliopsida</taxon>
        <taxon>Liliopsida</taxon>
        <taxon>Poales</taxon>
        <taxon>Poaceae</taxon>
        <taxon>BOP clade</taxon>
        <taxon>Oryzoideae</taxon>
        <taxon>Oryzeae</taxon>
        <taxon>Oryzinae</taxon>
        <taxon>Oryza</taxon>
    </lineage>
</organism>
<evidence type="ECO:0000313" key="2">
    <source>
        <dbReference type="EnsemblPlants" id="OBART08G04910.1"/>
    </source>
</evidence>
<evidence type="ECO:0000256" key="1">
    <source>
        <dbReference type="SAM" id="Phobius"/>
    </source>
</evidence>
<dbReference type="HOGENOM" id="CLU_102045_0_0_1"/>
<feature type="transmembrane region" description="Helical" evidence="1">
    <location>
        <begin position="155"/>
        <end position="175"/>
    </location>
</feature>
<keyword evidence="1" id="KW-0812">Transmembrane</keyword>
<reference evidence="2" key="1">
    <citation type="journal article" date="2009" name="Rice">
        <title>De Novo Next Generation Sequencing of Plant Genomes.</title>
        <authorList>
            <person name="Rounsley S."/>
            <person name="Marri P.R."/>
            <person name="Yu Y."/>
            <person name="He R."/>
            <person name="Sisneros N."/>
            <person name="Goicoechea J.L."/>
            <person name="Lee S.J."/>
            <person name="Angelova A."/>
            <person name="Kudrna D."/>
            <person name="Luo M."/>
            <person name="Affourtit J."/>
            <person name="Desany B."/>
            <person name="Knight J."/>
            <person name="Niazi F."/>
            <person name="Egholm M."/>
            <person name="Wing R.A."/>
        </authorList>
    </citation>
    <scope>NUCLEOTIDE SEQUENCE [LARGE SCALE GENOMIC DNA]</scope>
    <source>
        <strain evidence="2">cv. IRGC 105608</strain>
    </source>
</reference>
<keyword evidence="3" id="KW-1185">Reference proteome</keyword>
<protein>
    <submittedName>
        <fullName evidence="2">Uncharacterized protein</fullName>
    </submittedName>
</protein>
<evidence type="ECO:0000313" key="3">
    <source>
        <dbReference type="Proteomes" id="UP000026960"/>
    </source>
</evidence>
<reference evidence="2" key="2">
    <citation type="submission" date="2015-03" db="UniProtKB">
        <authorList>
            <consortium name="EnsemblPlants"/>
        </authorList>
    </citation>
    <scope>IDENTIFICATION</scope>
</reference>
<keyword evidence="1" id="KW-0472">Membrane</keyword>
<feature type="transmembrane region" description="Helical" evidence="1">
    <location>
        <begin position="181"/>
        <end position="200"/>
    </location>
</feature>
<dbReference type="Proteomes" id="UP000026960">
    <property type="component" value="Chromosome 8"/>
</dbReference>
<proteinExistence type="predicted"/>
<sequence length="203" mass="20260">MAAAADVKLRNLRAAAAVDLIRQVLRSGPRPHLAEQISSSSLPCSFVVNVLPSLIPQTMSISTPELLLPFGDDDLLTTTTHVPFLGLGATAAATVPYYSGTGGGGFAREHGVDAGEQFGAAPSSMKKAEQEQIKIDIPSGAANAAADADAPGGNLASAVIGIAAASSAVTMVAAGAVSPPLAFGLFVLLLGGLSLAASGVRRS</sequence>
<dbReference type="Gramene" id="OBART08G04910.1">
    <property type="protein sequence ID" value="OBART08G04910.1"/>
    <property type="gene ID" value="OBART08G04910"/>
</dbReference>
<keyword evidence="1" id="KW-1133">Transmembrane helix</keyword>
<name>A0A0D3GX02_9ORYZ</name>
<accession>A0A0D3GX02</accession>
<dbReference type="AlphaFoldDB" id="A0A0D3GX02"/>